<feature type="domain" description="FTP" evidence="7">
    <location>
        <begin position="71"/>
        <end position="115"/>
    </location>
</feature>
<keyword evidence="6" id="KW-0732">Signal</keyword>
<evidence type="ECO:0000259" key="7">
    <source>
        <dbReference type="Pfam" id="PF07504"/>
    </source>
</evidence>
<evidence type="ECO:0000256" key="2">
    <source>
        <dbReference type="ARBA" id="ARBA00022723"/>
    </source>
</evidence>
<dbReference type="PANTHER" id="PTHR33478">
    <property type="entry name" value="EXTRACELLULAR METALLOPROTEINASE MEP"/>
    <property type="match status" value="1"/>
</dbReference>
<keyword evidence="4" id="KW-0862">Zinc</keyword>
<sequence length="298" mass="33074">MALRKLFCLGLVASAAAHSNRKSLNFGPRHASPHYVTEPQLVDIYPTSDPYDVARTFISAHTDSSYFIRPDSYTDRNTGITHVYARQLVNGLEVSNGDINLNIRKGYVHSYGDSFFRGNISLASKSAPIVSLETLCADFSTDNLMSGNQQTRFGDSPTVFEELFQGDCVGPLAALREVARLNPQPHSIDDPRWAALYFMIAAHPDPIQVNRFVQNFSSILRGMSLTPNTSLGGSVIFVNNVPGSVSPVKARMMYIHSPGWDDETELNLAWRLEVEMAHNWYEAYVALDEPSKIISAID</sequence>
<dbReference type="Pfam" id="PF07504">
    <property type="entry name" value="FTP"/>
    <property type="match status" value="1"/>
</dbReference>
<dbReference type="PANTHER" id="PTHR33478:SF1">
    <property type="entry name" value="EXTRACELLULAR METALLOPROTEINASE MEP"/>
    <property type="match status" value="1"/>
</dbReference>
<gene>
    <name evidence="8" type="ORF">RSOLAG22IIIB_10325</name>
</gene>
<keyword evidence="5" id="KW-0482">Metalloprotease</keyword>
<dbReference type="AlphaFoldDB" id="A0A0K6G3J6"/>
<keyword evidence="1" id="KW-0645">Protease</keyword>
<feature type="chain" id="PRO_5005502943" description="FTP domain-containing protein" evidence="6">
    <location>
        <begin position="18"/>
        <end position="298"/>
    </location>
</feature>
<evidence type="ECO:0000313" key="8">
    <source>
        <dbReference type="EMBL" id="CUA72822.1"/>
    </source>
</evidence>
<evidence type="ECO:0000256" key="5">
    <source>
        <dbReference type="ARBA" id="ARBA00023049"/>
    </source>
</evidence>
<dbReference type="InterPro" id="IPR050371">
    <property type="entry name" value="Fungal_virulence_M36"/>
</dbReference>
<dbReference type="Proteomes" id="UP000044841">
    <property type="component" value="Unassembled WGS sequence"/>
</dbReference>
<dbReference type="GO" id="GO:0046872">
    <property type="term" value="F:metal ion binding"/>
    <property type="evidence" value="ECO:0007669"/>
    <property type="project" value="UniProtKB-KW"/>
</dbReference>
<evidence type="ECO:0000313" key="9">
    <source>
        <dbReference type="Proteomes" id="UP000044841"/>
    </source>
</evidence>
<name>A0A0K6G3J6_9AGAM</name>
<evidence type="ECO:0000256" key="3">
    <source>
        <dbReference type="ARBA" id="ARBA00022801"/>
    </source>
</evidence>
<reference evidence="8 9" key="1">
    <citation type="submission" date="2015-07" db="EMBL/GenBank/DDBJ databases">
        <authorList>
            <person name="Noorani M."/>
        </authorList>
    </citation>
    <scope>NUCLEOTIDE SEQUENCE [LARGE SCALE GENOMIC DNA]</scope>
    <source>
        <strain evidence="8">BBA 69670</strain>
    </source>
</reference>
<organism evidence="8 9">
    <name type="scientific">Rhizoctonia solani</name>
    <dbReference type="NCBI Taxonomy" id="456999"/>
    <lineage>
        <taxon>Eukaryota</taxon>
        <taxon>Fungi</taxon>
        <taxon>Dikarya</taxon>
        <taxon>Basidiomycota</taxon>
        <taxon>Agaricomycotina</taxon>
        <taxon>Agaricomycetes</taxon>
        <taxon>Cantharellales</taxon>
        <taxon>Ceratobasidiaceae</taxon>
        <taxon>Rhizoctonia</taxon>
    </lineage>
</organism>
<keyword evidence="3" id="KW-0378">Hydrolase</keyword>
<evidence type="ECO:0000256" key="1">
    <source>
        <dbReference type="ARBA" id="ARBA00022670"/>
    </source>
</evidence>
<keyword evidence="9" id="KW-1185">Reference proteome</keyword>
<dbReference type="EMBL" id="CYGV01001316">
    <property type="protein sequence ID" value="CUA72822.1"/>
    <property type="molecule type" value="Genomic_DNA"/>
</dbReference>
<feature type="signal peptide" evidence="6">
    <location>
        <begin position="1"/>
        <end position="17"/>
    </location>
</feature>
<keyword evidence="2" id="KW-0479">Metal-binding</keyword>
<evidence type="ECO:0000256" key="6">
    <source>
        <dbReference type="SAM" id="SignalP"/>
    </source>
</evidence>
<protein>
    <recommendedName>
        <fullName evidence="7">FTP domain-containing protein</fullName>
    </recommendedName>
</protein>
<dbReference type="GO" id="GO:0008237">
    <property type="term" value="F:metallopeptidase activity"/>
    <property type="evidence" value="ECO:0007669"/>
    <property type="project" value="UniProtKB-KW"/>
</dbReference>
<proteinExistence type="predicted"/>
<evidence type="ECO:0000256" key="4">
    <source>
        <dbReference type="ARBA" id="ARBA00022833"/>
    </source>
</evidence>
<accession>A0A0K6G3J6</accession>
<dbReference type="GO" id="GO:0006508">
    <property type="term" value="P:proteolysis"/>
    <property type="evidence" value="ECO:0007669"/>
    <property type="project" value="UniProtKB-KW"/>
</dbReference>
<dbReference type="InterPro" id="IPR011096">
    <property type="entry name" value="FTP_domain"/>
</dbReference>